<dbReference type="PANTHER" id="PTHR13794">
    <property type="entry name" value="ENOLASE SUPERFAMILY, MANDELATE RACEMASE"/>
    <property type="match status" value="1"/>
</dbReference>
<organism evidence="10 11">
    <name type="scientific">Boseongicola aestuarii</name>
    <dbReference type="NCBI Taxonomy" id="1470561"/>
    <lineage>
        <taxon>Bacteria</taxon>
        <taxon>Pseudomonadati</taxon>
        <taxon>Pseudomonadota</taxon>
        <taxon>Alphaproteobacteria</taxon>
        <taxon>Rhodobacterales</taxon>
        <taxon>Paracoccaceae</taxon>
        <taxon>Boseongicola</taxon>
    </lineage>
</organism>
<accession>A0A238J034</accession>
<dbReference type="Gene3D" id="3.20.20.120">
    <property type="entry name" value="Enolase-like C-terminal domain"/>
    <property type="match status" value="1"/>
</dbReference>
<comment type="subunit">
    <text evidence="6">Homooctamer; tetramer of dimers.</text>
</comment>
<dbReference type="SFLD" id="SFLDS00001">
    <property type="entry name" value="Enolase"/>
    <property type="match status" value="1"/>
</dbReference>
<evidence type="ECO:0000256" key="2">
    <source>
        <dbReference type="ARBA" id="ARBA00022723"/>
    </source>
</evidence>
<dbReference type="SFLD" id="SFLDG00179">
    <property type="entry name" value="mandelate_racemase"/>
    <property type="match status" value="1"/>
</dbReference>
<dbReference type="Pfam" id="PF02746">
    <property type="entry name" value="MR_MLE_N"/>
    <property type="match status" value="1"/>
</dbReference>
<dbReference type="PROSITE" id="PS00908">
    <property type="entry name" value="MR_MLE_1"/>
    <property type="match status" value="1"/>
</dbReference>
<dbReference type="InterPro" id="IPR029017">
    <property type="entry name" value="Enolase-like_N"/>
</dbReference>
<dbReference type="InterPro" id="IPR013342">
    <property type="entry name" value="Mandelate_racemase_C"/>
</dbReference>
<comment type="cofactor">
    <cofactor evidence="1">
        <name>Mg(2+)</name>
        <dbReference type="ChEBI" id="CHEBI:18420"/>
    </cofactor>
</comment>
<comment type="similarity">
    <text evidence="5">Belongs to the mandelate racemase/muconate lactonizing enzyme family. RhamD subfamily.</text>
</comment>
<dbReference type="SUPFAM" id="SSF51604">
    <property type="entry name" value="Enolase C-terminal domain-like"/>
    <property type="match status" value="1"/>
</dbReference>
<evidence type="ECO:0000313" key="10">
    <source>
        <dbReference type="EMBL" id="SMX23987.1"/>
    </source>
</evidence>
<evidence type="ECO:0000256" key="1">
    <source>
        <dbReference type="ARBA" id="ARBA00001946"/>
    </source>
</evidence>
<dbReference type="PANTHER" id="PTHR13794:SF58">
    <property type="entry name" value="MITOCHONDRIAL ENOLASE SUPERFAMILY MEMBER 1"/>
    <property type="match status" value="1"/>
</dbReference>
<feature type="domain" description="Mandelate racemase/muconate lactonizing enzyme C-terminal" evidence="9">
    <location>
        <begin position="218"/>
        <end position="321"/>
    </location>
</feature>
<dbReference type="Pfam" id="PF13378">
    <property type="entry name" value="MR_MLE_C"/>
    <property type="match status" value="1"/>
</dbReference>
<evidence type="ECO:0000259" key="9">
    <source>
        <dbReference type="SMART" id="SM00922"/>
    </source>
</evidence>
<dbReference type="InterPro" id="IPR013341">
    <property type="entry name" value="Mandelate_racemase_N_dom"/>
</dbReference>
<keyword evidence="3" id="KW-0460">Magnesium</keyword>
<protein>
    <recommendedName>
        <fullName evidence="8">L-rhamnonate dehydratase</fullName>
        <ecNumber evidence="7">4.2.1.90</ecNumber>
    </recommendedName>
</protein>
<dbReference type="SUPFAM" id="SSF54826">
    <property type="entry name" value="Enolase N-terminal domain-like"/>
    <property type="match status" value="1"/>
</dbReference>
<evidence type="ECO:0000256" key="6">
    <source>
        <dbReference type="ARBA" id="ARBA00063011"/>
    </source>
</evidence>
<dbReference type="Gene3D" id="3.30.390.10">
    <property type="entry name" value="Enolase-like, N-terminal domain"/>
    <property type="match status" value="1"/>
</dbReference>
<evidence type="ECO:0000256" key="7">
    <source>
        <dbReference type="ARBA" id="ARBA00067087"/>
    </source>
</evidence>
<evidence type="ECO:0000256" key="4">
    <source>
        <dbReference type="ARBA" id="ARBA00023239"/>
    </source>
</evidence>
<evidence type="ECO:0000256" key="3">
    <source>
        <dbReference type="ARBA" id="ARBA00022842"/>
    </source>
</evidence>
<keyword evidence="4 10" id="KW-0456">Lyase</keyword>
<reference evidence="10 11" key="1">
    <citation type="submission" date="2017-05" db="EMBL/GenBank/DDBJ databases">
        <authorList>
            <person name="Song R."/>
            <person name="Chenine A.L."/>
            <person name="Ruprecht R.M."/>
        </authorList>
    </citation>
    <scope>NUCLEOTIDE SEQUENCE [LARGE SCALE GENOMIC DNA]</scope>
    <source>
        <strain evidence="10 11">CECT 8489</strain>
    </source>
</reference>
<evidence type="ECO:0000256" key="5">
    <source>
        <dbReference type="ARBA" id="ARBA00061339"/>
    </source>
</evidence>
<dbReference type="Proteomes" id="UP000201838">
    <property type="component" value="Unassembled WGS sequence"/>
</dbReference>
<dbReference type="InterPro" id="IPR023444">
    <property type="entry name" value="L-Rhamnon_dehydrat"/>
</dbReference>
<sequence>MGDFLPSMYICQTKICLTSFYSDAKPKQYLRNDRKPVRHFFAKHPVTLATRKHEESKLKMARITDIRTTIWEWVGPVAPMPPHFCTTAGDLVSDVSGSIAGFRFLGWLIVEIECDDGTVGIGNAALAPHACKATIDNYLKPLLIGADPMDTEYLWESMYRRTLPFGRKGIGMTAISAVDLALWDAKGKILNQPVFKLLGGRTKSKIPVYASRLYSQPLETLYAEAKTYSDQGFKAVKLRFGWGPKDGLAGINKNIDLVKTVREAVGPDVDIMGDAYMGWNVEYTKRMLRLLEPLNMRWVEEPVISDDLAGYANLRAMNKVAISGGEHEYTLHGFRQALELGAFDIAQFDVNRVGGITAAKKITSLCEANDVAVIPHAGQMHNYHITMSSYAGPMSEYFPKVPVEVGNELFWYIFDGEAEAQNGFIDLDDHAAGFGLTLKSPDPTEFKLTS</sequence>
<evidence type="ECO:0000313" key="11">
    <source>
        <dbReference type="Proteomes" id="UP000201838"/>
    </source>
</evidence>
<name>A0A238J034_9RHOB</name>
<dbReference type="InterPro" id="IPR029065">
    <property type="entry name" value="Enolase_C-like"/>
</dbReference>
<proteinExistence type="inferred from homology"/>
<dbReference type="GO" id="GO:0016052">
    <property type="term" value="P:carbohydrate catabolic process"/>
    <property type="evidence" value="ECO:0007669"/>
    <property type="project" value="TreeGrafter"/>
</dbReference>
<keyword evidence="11" id="KW-1185">Reference proteome</keyword>
<dbReference type="SMART" id="SM00922">
    <property type="entry name" value="MR_MLE"/>
    <property type="match status" value="1"/>
</dbReference>
<dbReference type="EMBL" id="FXXQ01000006">
    <property type="protein sequence ID" value="SMX23987.1"/>
    <property type="molecule type" value="Genomic_DNA"/>
</dbReference>
<dbReference type="InterPro" id="IPR018110">
    <property type="entry name" value="Mandel_Rmase/mucon_lact_enz_CS"/>
</dbReference>
<dbReference type="GO" id="GO:0000287">
    <property type="term" value="F:magnesium ion binding"/>
    <property type="evidence" value="ECO:0007669"/>
    <property type="project" value="TreeGrafter"/>
</dbReference>
<keyword evidence="2" id="KW-0479">Metal-binding</keyword>
<evidence type="ECO:0000256" key="8">
    <source>
        <dbReference type="ARBA" id="ARBA00074351"/>
    </source>
</evidence>
<dbReference type="InterPro" id="IPR046945">
    <property type="entry name" value="RHMD-like"/>
</dbReference>
<dbReference type="CDD" id="cd03327">
    <property type="entry name" value="MR_like_2"/>
    <property type="match status" value="1"/>
</dbReference>
<dbReference type="AlphaFoldDB" id="A0A238J034"/>
<dbReference type="FunFam" id="3.20.20.120:FF:000005">
    <property type="entry name" value="Putative L-rhamnonate dehydratase"/>
    <property type="match status" value="1"/>
</dbReference>
<dbReference type="EC" id="4.2.1.90" evidence="7"/>
<dbReference type="GO" id="GO:0050032">
    <property type="term" value="F:L-rhamnonate dehydratase activity"/>
    <property type="evidence" value="ECO:0007669"/>
    <property type="project" value="UniProtKB-EC"/>
</dbReference>
<gene>
    <name evidence="10" type="primary">rhmD_2</name>
    <name evidence="10" type="ORF">BOA8489_02101</name>
</gene>
<dbReference type="GO" id="GO:0009063">
    <property type="term" value="P:amino acid catabolic process"/>
    <property type="evidence" value="ECO:0007669"/>
    <property type="project" value="InterPro"/>
</dbReference>
<dbReference type="InterPro" id="IPR036849">
    <property type="entry name" value="Enolase-like_C_sf"/>
</dbReference>